<dbReference type="OrthoDB" id="9909579at2759"/>
<name>A0A6I9X8I7_9SAUR</name>
<sequence>MRPTMAQACQPSFLLAVFALYIAFFIARVEGASCPAARINASEVCEDIERIDVKISANLTHLVCDNLQNLSHVNSTFIIQALEFTLRKKYDLPPNIVRVLLNQVNGEELINALEKFNEKIVNSSLISNQAKTTIMQALWDEKLRNEDRFNETAFVTSWFQKRLCLFISGISPEILQCLHNETMQCEQYQAIVKGLDAEFMKMNHHIQYEVFHSFQLPYLRGLNANGSACTKDLNSTSWLLVNFARFSQYAKYQEFLSLNSKFSGLVVLKKLTVRQLAQFSASDGALKTPKDVESVMHLITTATLTEYINEFSRQDNVSLPKEVQASLLEHLLVAAQPILRKADDVELTHWMMQYLPKLISGINSSLVPLLFEDLETRNCSAVNAVVTLLNGSLGQFGNATRQKVFEAILRVISVSSLRCYVSHTNFWVFLEKTFQGFVDFLTLKDLETLIPSSDLPKIVNTVPAYDLADLFSREGFIDDDPFLTAVLKIYNKTGLFIDRLYQKNIIDILPNSTKAALWAGLWPSVVSSSEEAEVSLWLDRRLADFFMFLNGDMLNASETLNTSCGTFQKIVNKLNENIVMFKDKEEEIYFSIKAYLIASKSRPRCYNPSNPERSNWLVMYLGNYIRYSSARDMRLFTNKSAAIFQDLAFNRDNLELINRNKIRKDLAEMYATALFTVDSDFNLDSLPDQLVCFAQHSTLISHLSPAEALSFIARVNHHCSSSNPSASDRQLAHMLVAQVKTFDKQTLIALGQQAMGLTTGQISNLTAQDLVDHKVLESLGKVKDWNRGQSQILVNKILFNYKLDTVEKFEHLGTLAEGLPGNSFDTMVASSIVKLAKNVSFQRAFRKSPNHVKKAFVSKILSNSSLDDILNNVPDDLIEFVPNSLLIFGGQIPDLHKINEKPWSPQQAAVIFGDLFTRIENYTMLSPFILQGFQCDVASKLMPEQLSSLVQEVRCKKANLSEEQLSCMARLLIKSNLTTNLSSYPAGVLLFFLISKVEHQSCEMFYTLASQGNLSLLANGSSQRARLLENVLHCFGVKNTSFSKEQLQKLGVFVCDMKPSTITDSDPAILENLKECPDLTAAQITALRMLLASGNTLYGFPASWDESTLENLGPLAFYINHTIWDSINKEERMIFFRKVMDGYNSQRAFPKAKTILFLKSIGSKPASPPRTKRATETCQSAPITSSSLEDPLFIIHYDSAQQLDACLSDEVVKANLALLLDQPLPNDYWAIVKKKLDKSYPDGIPEDQLRLLGFLSRQYSTDEIGSWNLTSSDTLAALLNPNDGAWEMPQLRRLVARYMELGGSLTGPLLDMLGGKYLCVLDEYQLQEINPASIRHAEKLDISTCAQVKKDILYQKAHTAFADQQGARAYYPLIQPYLGGAPVEELKKLARSHVAMDIDTFINLNPEEVKKFDVQDVKDLLGVNLPDLKEVENHPSVAMWIKNKFQSELDSLGIGLVGGRASLFSTSMGSTVSSISLSTKSDDVLTATSPVIPSMESTLSGLGHINITTPSISSATSDLNPFVSRDATESYSTPVFKITLLTNEISPSINNTQTTLSDRMPKYAFPTNISDSDNTMAGTRVPTDARNTPVPTEITIDPNIDTTNRTDFPISGIPASFIARGINMTTSNEHIINSSNAKANSSAASSIPTKSSVSVPTEMVIPFWNISTTLNETGGTPVPTISTIATDFNSNPASRRILPSASTDSATVLPTTSLNATAVSDGTFHSTARYFNTTIFSKLLTDSNNSTVSAPVVTTTPLDPTTVVTSKTRAISYNVSVTSNDTIKDTLFHYNATSSNVIPSVETTGASDSNTTNNGTAFPSPVTDGHVTAGLNVTIFHSPTVVTNFTVGADTTTARTYFTSVMSSITRTSEQLSTPPKHTLATNPALFSKKTITITDKQPTASSKMTFHSQETSTKTAIPPLSSPNRTTSQAAATIQRSSRAAPPTKPPSHPTPNGYIHVKPLSGVYLGLIISKLALVLEEGETFQKRKLSNSGMRSEMKLNRFSSGPRGAVISFYAIEIALKNEASIIILGILAGRRSISLKVNYTSSLRLAEESNGQRGVSVLAGASDIQVSRKACSLFTLPSCG</sequence>
<dbReference type="Pfam" id="PF06060">
    <property type="entry name" value="Mesothelin"/>
    <property type="match status" value="1"/>
</dbReference>
<organism evidence="9 10">
    <name type="scientific">Thamnophis sirtalis</name>
    <dbReference type="NCBI Taxonomy" id="35019"/>
    <lineage>
        <taxon>Eukaryota</taxon>
        <taxon>Metazoa</taxon>
        <taxon>Chordata</taxon>
        <taxon>Craniata</taxon>
        <taxon>Vertebrata</taxon>
        <taxon>Euteleostomi</taxon>
        <taxon>Lepidosauria</taxon>
        <taxon>Squamata</taxon>
        <taxon>Bifurcata</taxon>
        <taxon>Unidentata</taxon>
        <taxon>Episquamata</taxon>
        <taxon>Toxicofera</taxon>
        <taxon>Serpentes</taxon>
        <taxon>Colubroidea</taxon>
        <taxon>Colubridae</taxon>
        <taxon>Natricinae</taxon>
        <taxon>Thamnophis</taxon>
    </lineage>
</organism>
<keyword evidence="9" id="KW-1185">Reference proteome</keyword>
<reference evidence="10" key="1">
    <citation type="submission" date="2025-08" db="UniProtKB">
        <authorList>
            <consortium name="RefSeq"/>
        </authorList>
    </citation>
    <scope>IDENTIFICATION</scope>
    <source>
        <tissue evidence="10">Skeletal muscle</tissue>
    </source>
</reference>
<evidence type="ECO:0000313" key="9">
    <source>
        <dbReference type="Proteomes" id="UP000504617"/>
    </source>
</evidence>
<dbReference type="GeneID" id="106540135"/>
<evidence type="ECO:0000256" key="2">
    <source>
        <dbReference type="ARBA" id="ARBA00011016"/>
    </source>
</evidence>
<comment type="subcellular location">
    <subcellularLocation>
        <location evidence="1">Membrane</location>
    </subcellularLocation>
</comment>
<keyword evidence="5" id="KW-0472">Membrane</keyword>
<feature type="compositionally biased region" description="Polar residues" evidence="7">
    <location>
        <begin position="1923"/>
        <end position="1939"/>
    </location>
</feature>
<dbReference type="KEGG" id="tsr:106540135"/>
<evidence type="ECO:0000256" key="6">
    <source>
        <dbReference type="ARBA" id="ARBA00023180"/>
    </source>
</evidence>
<evidence type="ECO:0000256" key="5">
    <source>
        <dbReference type="ARBA" id="ARBA00023136"/>
    </source>
</evidence>
<accession>A0A6I9X8I7</accession>
<dbReference type="InterPro" id="IPR010335">
    <property type="entry name" value="Mesothelin"/>
</dbReference>
<keyword evidence="3 8" id="KW-0732">Signal</keyword>
<evidence type="ECO:0000313" key="10">
    <source>
        <dbReference type="RefSeq" id="XP_013910646.1"/>
    </source>
</evidence>
<dbReference type="Proteomes" id="UP000504617">
    <property type="component" value="Unplaced"/>
</dbReference>
<feature type="compositionally biased region" description="Polar residues" evidence="7">
    <location>
        <begin position="1898"/>
        <end position="1916"/>
    </location>
</feature>
<evidence type="ECO:0000256" key="3">
    <source>
        <dbReference type="ARBA" id="ARBA00022729"/>
    </source>
</evidence>
<evidence type="ECO:0000256" key="7">
    <source>
        <dbReference type="SAM" id="MobiDB-lite"/>
    </source>
</evidence>
<dbReference type="GO" id="GO:0007160">
    <property type="term" value="P:cell-matrix adhesion"/>
    <property type="evidence" value="ECO:0007669"/>
    <property type="project" value="TreeGrafter"/>
</dbReference>
<feature type="chain" id="PRO_5026823557" evidence="8">
    <location>
        <begin position="32"/>
        <end position="2086"/>
    </location>
</feature>
<dbReference type="GO" id="GO:0016020">
    <property type="term" value="C:membrane"/>
    <property type="evidence" value="ECO:0007669"/>
    <property type="project" value="UniProtKB-SubCell"/>
</dbReference>
<feature type="region of interest" description="Disordered" evidence="7">
    <location>
        <begin position="1898"/>
        <end position="1953"/>
    </location>
</feature>
<gene>
    <name evidence="10" type="primary">LOC106540135</name>
</gene>
<keyword evidence="4" id="KW-0130">Cell adhesion</keyword>
<dbReference type="PANTHER" id="PTHR23412">
    <property type="entry name" value="STEREOCILIN RELATED"/>
    <property type="match status" value="1"/>
</dbReference>
<evidence type="ECO:0000256" key="1">
    <source>
        <dbReference type="ARBA" id="ARBA00004370"/>
    </source>
</evidence>
<evidence type="ECO:0000256" key="4">
    <source>
        <dbReference type="ARBA" id="ARBA00022889"/>
    </source>
</evidence>
<dbReference type="RefSeq" id="XP_013910646.1">
    <property type="nucleotide sequence ID" value="XM_014055171.1"/>
</dbReference>
<feature type="compositionally biased region" description="Polar residues" evidence="7">
    <location>
        <begin position="1567"/>
        <end position="1577"/>
    </location>
</feature>
<dbReference type="GO" id="GO:0009986">
    <property type="term" value="C:cell surface"/>
    <property type="evidence" value="ECO:0007669"/>
    <property type="project" value="TreeGrafter"/>
</dbReference>
<dbReference type="PANTHER" id="PTHR23412:SF15">
    <property type="entry name" value="MESOTHELIN-LIKE PROTEIN"/>
    <property type="match status" value="1"/>
</dbReference>
<comment type="similarity">
    <text evidence="2">Belongs to the mesothelin family.</text>
</comment>
<proteinExistence type="inferred from homology"/>
<keyword evidence="6" id="KW-0325">Glycoprotein</keyword>
<dbReference type="InterPro" id="IPR026664">
    <property type="entry name" value="Stereocilin-rel"/>
</dbReference>
<feature type="signal peptide" evidence="8">
    <location>
        <begin position="1"/>
        <end position="31"/>
    </location>
</feature>
<feature type="region of interest" description="Disordered" evidence="7">
    <location>
        <begin position="1566"/>
        <end position="1607"/>
    </location>
</feature>
<evidence type="ECO:0000256" key="8">
    <source>
        <dbReference type="SAM" id="SignalP"/>
    </source>
</evidence>
<protein>
    <submittedName>
        <fullName evidence="10">Uncharacterized protein LOC106540135 isoform X1</fullName>
    </submittedName>
</protein>